<gene>
    <name evidence="1" type="ORF">OXX778_LOCUS18855</name>
</gene>
<dbReference type="OrthoDB" id="10012661at2759"/>
<organism evidence="1 2">
    <name type="scientific">Brachionus calyciflorus</name>
    <dbReference type="NCBI Taxonomy" id="104777"/>
    <lineage>
        <taxon>Eukaryota</taxon>
        <taxon>Metazoa</taxon>
        <taxon>Spiralia</taxon>
        <taxon>Gnathifera</taxon>
        <taxon>Rotifera</taxon>
        <taxon>Eurotatoria</taxon>
        <taxon>Monogononta</taxon>
        <taxon>Pseudotrocha</taxon>
        <taxon>Ploima</taxon>
        <taxon>Brachionidae</taxon>
        <taxon>Brachionus</taxon>
    </lineage>
</organism>
<dbReference type="AlphaFoldDB" id="A0A814KF03"/>
<keyword evidence="2" id="KW-1185">Reference proteome</keyword>
<dbReference type="EMBL" id="CAJNOC010005409">
    <property type="protein sequence ID" value="CAF1051622.1"/>
    <property type="molecule type" value="Genomic_DNA"/>
</dbReference>
<reference evidence="1" key="1">
    <citation type="submission" date="2021-02" db="EMBL/GenBank/DDBJ databases">
        <authorList>
            <person name="Nowell W R."/>
        </authorList>
    </citation>
    <scope>NUCLEOTIDE SEQUENCE</scope>
    <source>
        <strain evidence="1">Ploen Becks lab</strain>
    </source>
</reference>
<dbReference type="Proteomes" id="UP000663879">
    <property type="component" value="Unassembled WGS sequence"/>
</dbReference>
<comment type="caution">
    <text evidence="1">The sequence shown here is derived from an EMBL/GenBank/DDBJ whole genome shotgun (WGS) entry which is preliminary data.</text>
</comment>
<accession>A0A814KF03</accession>
<sequence length="237" mass="28666">MENSNEELNDYQSIKEKFKQRIYDLNLAPRILSMDLECISVNKNKPYKYNIEELVRKYKNERDNDGTVRIDKFKAFCCGDFQFHVEMINKYYFENRDDFDNRIVRKDNRTDPRERVYAKRISIKNAFKLCRIDFSCNMDFYLKNLNEMKLDLKRKIDKINLNDKNLLKKLEEELFYNQMCELFGDSEADDAIKPENDESLYEKTYVLKDFHILYLDGNTILASAERGNYYLNIFFVY</sequence>
<evidence type="ECO:0000313" key="1">
    <source>
        <dbReference type="EMBL" id="CAF1051622.1"/>
    </source>
</evidence>
<proteinExistence type="predicted"/>
<name>A0A814KF03_9BILA</name>
<evidence type="ECO:0000313" key="2">
    <source>
        <dbReference type="Proteomes" id="UP000663879"/>
    </source>
</evidence>
<protein>
    <submittedName>
        <fullName evidence="1">Uncharacterized protein</fullName>
    </submittedName>
</protein>